<dbReference type="Gene3D" id="3.40.390.10">
    <property type="entry name" value="Collagenase (Catalytic Domain)"/>
    <property type="match status" value="1"/>
</dbReference>
<dbReference type="SMART" id="SM00235">
    <property type="entry name" value="ZnMc"/>
    <property type="match status" value="1"/>
</dbReference>
<proteinExistence type="predicted"/>
<feature type="binding site" evidence="6">
    <location>
        <position position="204"/>
    </location>
    <ligand>
        <name>Zn(2+)</name>
        <dbReference type="ChEBI" id="CHEBI:29105"/>
        <note>catalytic</note>
    </ligand>
</feature>
<comment type="caution">
    <text evidence="8">The sequence shown here is derived from an EMBL/GenBank/DDBJ whole genome shotgun (WGS) entry which is preliminary data.</text>
</comment>
<dbReference type="AlphaFoldDB" id="A0AAE1PWE4"/>
<dbReference type="InterPro" id="IPR001506">
    <property type="entry name" value="Peptidase_M12A"/>
</dbReference>
<dbReference type="GO" id="GO:0006508">
    <property type="term" value="P:proteolysis"/>
    <property type="evidence" value="ECO:0007669"/>
    <property type="project" value="UniProtKB-KW"/>
</dbReference>
<keyword evidence="1 6" id="KW-0645">Protease</keyword>
<evidence type="ECO:0000313" key="9">
    <source>
        <dbReference type="Proteomes" id="UP001292094"/>
    </source>
</evidence>
<gene>
    <name evidence="8" type="ORF">Pmani_013254</name>
</gene>
<dbReference type="InterPro" id="IPR024079">
    <property type="entry name" value="MetalloPept_cat_dom_sf"/>
</dbReference>
<protein>
    <recommendedName>
        <fullName evidence="7">Peptidase M12A domain-containing protein</fullName>
    </recommendedName>
</protein>
<dbReference type="PANTHER" id="PTHR10127:SF780">
    <property type="entry name" value="METALLOENDOPEPTIDASE"/>
    <property type="match status" value="1"/>
</dbReference>
<evidence type="ECO:0000259" key="7">
    <source>
        <dbReference type="PROSITE" id="PS51864"/>
    </source>
</evidence>
<evidence type="ECO:0000256" key="6">
    <source>
        <dbReference type="PROSITE-ProRule" id="PRU01211"/>
    </source>
</evidence>
<evidence type="ECO:0000256" key="4">
    <source>
        <dbReference type="ARBA" id="ARBA00022833"/>
    </source>
</evidence>
<feature type="active site" evidence="6">
    <location>
        <position position="201"/>
    </location>
</feature>
<dbReference type="PANTHER" id="PTHR10127">
    <property type="entry name" value="DISCOIDIN, CUB, EGF, LAMININ , AND ZINC METALLOPROTEASE DOMAIN CONTAINING"/>
    <property type="match status" value="1"/>
</dbReference>
<sequence length="326" mass="37240">MHPDFLENNPDEVEGEKLFEGDILLTPTQRRALNERKGIANPYYRWPDGRDGLPLVPYTFGDRYVDRLAVLEGLEHWMEHTCITFERATSTRIPHLRFIKGSGCYSYIGRMGQWRGQPVSIGNNCNVGTTCLVGIDSSWEYGPTNIITDWLPTAKSQSPEVEVRQLFRKILTRNIASFHLYTDGSKTDECVGGNLGIVVHEVGHAIGFVHEQSRPDRDNYIKIISRNVIRNRLSNFNKYSNAVINNMDVPYDYSSVMHYGPKGYTWCLEVAGSVESRQRQKSTFQDECRSQNGRARRRSYPGVARMLTHADILGYMTDDAFEITKT</sequence>
<name>A0AAE1PWE4_9EUCA</name>
<feature type="binding site" evidence="6">
    <location>
        <position position="200"/>
    </location>
    <ligand>
        <name>Zn(2+)</name>
        <dbReference type="ChEBI" id="CHEBI:29105"/>
        <note>catalytic</note>
    </ligand>
</feature>
<keyword evidence="9" id="KW-1185">Reference proteome</keyword>
<dbReference type="GO" id="GO:0008270">
    <property type="term" value="F:zinc ion binding"/>
    <property type="evidence" value="ECO:0007669"/>
    <property type="project" value="UniProtKB-UniRule"/>
</dbReference>
<evidence type="ECO:0000256" key="1">
    <source>
        <dbReference type="ARBA" id="ARBA00022670"/>
    </source>
</evidence>
<dbReference type="PROSITE" id="PS51864">
    <property type="entry name" value="ASTACIN"/>
    <property type="match status" value="1"/>
</dbReference>
<organism evidence="8 9">
    <name type="scientific">Petrolisthes manimaculis</name>
    <dbReference type="NCBI Taxonomy" id="1843537"/>
    <lineage>
        <taxon>Eukaryota</taxon>
        <taxon>Metazoa</taxon>
        <taxon>Ecdysozoa</taxon>
        <taxon>Arthropoda</taxon>
        <taxon>Crustacea</taxon>
        <taxon>Multicrustacea</taxon>
        <taxon>Malacostraca</taxon>
        <taxon>Eumalacostraca</taxon>
        <taxon>Eucarida</taxon>
        <taxon>Decapoda</taxon>
        <taxon>Pleocyemata</taxon>
        <taxon>Anomura</taxon>
        <taxon>Galatheoidea</taxon>
        <taxon>Porcellanidae</taxon>
        <taxon>Petrolisthes</taxon>
    </lineage>
</organism>
<comment type="cofactor">
    <cofactor evidence="6">
        <name>Zn(2+)</name>
        <dbReference type="ChEBI" id="CHEBI:29105"/>
    </cofactor>
    <text evidence="6">Binds 1 zinc ion per subunit.</text>
</comment>
<dbReference type="GO" id="GO:0004222">
    <property type="term" value="F:metalloendopeptidase activity"/>
    <property type="evidence" value="ECO:0007669"/>
    <property type="project" value="UniProtKB-UniRule"/>
</dbReference>
<keyword evidence="3 6" id="KW-0378">Hydrolase</keyword>
<dbReference type="Proteomes" id="UP001292094">
    <property type="component" value="Unassembled WGS sequence"/>
</dbReference>
<keyword evidence="4 6" id="KW-0862">Zinc</keyword>
<feature type="domain" description="Peptidase M12A" evidence="7">
    <location>
        <begin position="37"/>
        <end position="326"/>
    </location>
</feature>
<dbReference type="InterPro" id="IPR006026">
    <property type="entry name" value="Peptidase_Metallo"/>
</dbReference>
<comment type="caution">
    <text evidence="6">Lacks conserved residue(s) required for the propagation of feature annotation.</text>
</comment>
<keyword evidence="5 6" id="KW-0482">Metalloprotease</keyword>
<dbReference type="SUPFAM" id="SSF55486">
    <property type="entry name" value="Metalloproteases ('zincins'), catalytic domain"/>
    <property type="match status" value="2"/>
</dbReference>
<evidence type="ECO:0000256" key="2">
    <source>
        <dbReference type="ARBA" id="ARBA00022723"/>
    </source>
</evidence>
<accession>A0AAE1PWE4</accession>
<evidence type="ECO:0000256" key="5">
    <source>
        <dbReference type="ARBA" id="ARBA00023049"/>
    </source>
</evidence>
<keyword evidence="2 6" id="KW-0479">Metal-binding</keyword>
<feature type="binding site" evidence="6">
    <location>
        <position position="210"/>
    </location>
    <ligand>
        <name>Zn(2+)</name>
        <dbReference type="ChEBI" id="CHEBI:29105"/>
        <note>catalytic</note>
    </ligand>
</feature>
<evidence type="ECO:0000313" key="8">
    <source>
        <dbReference type="EMBL" id="KAK4315563.1"/>
    </source>
</evidence>
<reference evidence="8" key="1">
    <citation type="submission" date="2023-11" db="EMBL/GenBank/DDBJ databases">
        <title>Genome assemblies of two species of porcelain crab, Petrolisthes cinctipes and Petrolisthes manimaculis (Anomura: Porcellanidae).</title>
        <authorList>
            <person name="Angst P."/>
        </authorList>
    </citation>
    <scope>NUCLEOTIDE SEQUENCE</scope>
    <source>
        <strain evidence="8">PB745_02</strain>
        <tissue evidence="8">Gill</tissue>
    </source>
</reference>
<dbReference type="EMBL" id="JAWZYT010001108">
    <property type="protein sequence ID" value="KAK4315563.1"/>
    <property type="molecule type" value="Genomic_DNA"/>
</dbReference>
<evidence type="ECO:0000256" key="3">
    <source>
        <dbReference type="ARBA" id="ARBA00022801"/>
    </source>
</evidence>
<dbReference type="Pfam" id="PF01400">
    <property type="entry name" value="Astacin"/>
    <property type="match status" value="2"/>
</dbReference>